<sequence>MKASKLLTVLFVFCNVALPVYSLSCYRVSSIENGIVENKSMCTAYYETVSGEAAFGGANVTPAFRQKAKFNFDLEEDCQLQRVKLIDGSGYTGIWACFCATPMCNYPFSYAEFASRGHTLRPVPLPIESQ</sequence>
<evidence type="ECO:0000313" key="1">
    <source>
        <dbReference type="EMBL" id="OZF88353.1"/>
    </source>
</evidence>
<dbReference type="KEGG" id="crq:GCK72_026006"/>
<organism evidence="1 2">
    <name type="scientific">Caenorhabditis remanei</name>
    <name type="common">Caenorhabditis vulgaris</name>
    <dbReference type="NCBI Taxonomy" id="31234"/>
    <lineage>
        <taxon>Eukaryota</taxon>
        <taxon>Metazoa</taxon>
        <taxon>Ecdysozoa</taxon>
        <taxon>Nematoda</taxon>
        <taxon>Chromadorea</taxon>
        <taxon>Rhabditida</taxon>
        <taxon>Rhabditina</taxon>
        <taxon>Rhabditomorpha</taxon>
        <taxon>Rhabditoidea</taxon>
        <taxon>Rhabditidae</taxon>
        <taxon>Peloderinae</taxon>
        <taxon>Caenorhabditis</taxon>
    </lineage>
</organism>
<comment type="caution">
    <text evidence="1">The sequence shown here is derived from an EMBL/GenBank/DDBJ whole genome shotgun (WGS) entry which is preliminary data.</text>
</comment>
<reference evidence="1" key="1">
    <citation type="submission" date="2017-08" db="EMBL/GenBank/DDBJ databases">
        <authorList>
            <person name="de Groot N.N."/>
        </authorList>
    </citation>
    <scope>NUCLEOTIDE SEQUENCE [LARGE SCALE GENOMIC DNA]</scope>
    <source>
        <strain evidence="1">PX439</strain>
    </source>
</reference>
<dbReference type="Proteomes" id="UP000216624">
    <property type="component" value="Unassembled WGS sequence"/>
</dbReference>
<proteinExistence type="predicted"/>
<dbReference type="eggNOG" id="ENOG502TIZE">
    <property type="taxonomic scope" value="Eukaryota"/>
</dbReference>
<accession>A0A260ZRH0</accession>
<dbReference type="CTD" id="9801446"/>
<dbReference type="OrthoDB" id="5771086at2759"/>
<dbReference type="OMA" id="CTAYYET"/>
<protein>
    <submittedName>
        <fullName evidence="1">Uncharacterized protein</fullName>
    </submittedName>
</protein>
<keyword evidence="2" id="KW-1185">Reference proteome</keyword>
<dbReference type="HOGENOM" id="CLU_158838_0_0_1"/>
<feature type="non-terminal residue" evidence="1">
    <location>
        <position position="1"/>
    </location>
</feature>
<name>A0A260ZRH0_CAERE</name>
<gene>
    <name evidence="1" type="ORF">FL82_22856</name>
</gene>
<dbReference type="EMBL" id="NMWX01000054">
    <property type="protein sequence ID" value="OZF88353.1"/>
    <property type="molecule type" value="Genomic_DNA"/>
</dbReference>
<evidence type="ECO:0000313" key="2">
    <source>
        <dbReference type="Proteomes" id="UP000216624"/>
    </source>
</evidence>